<organism evidence="1 2">
    <name type="scientific">Mycteria americana</name>
    <name type="common">Wood stork</name>
    <dbReference type="NCBI Taxonomy" id="33587"/>
    <lineage>
        <taxon>Eukaryota</taxon>
        <taxon>Metazoa</taxon>
        <taxon>Chordata</taxon>
        <taxon>Craniata</taxon>
        <taxon>Vertebrata</taxon>
        <taxon>Euteleostomi</taxon>
        <taxon>Archelosauria</taxon>
        <taxon>Archosauria</taxon>
        <taxon>Dinosauria</taxon>
        <taxon>Saurischia</taxon>
        <taxon>Theropoda</taxon>
        <taxon>Coelurosauria</taxon>
        <taxon>Aves</taxon>
        <taxon>Neognathae</taxon>
        <taxon>Neoaves</taxon>
        <taxon>Aequornithes</taxon>
        <taxon>Ciconiiformes</taxon>
        <taxon>Ciconiidae</taxon>
        <taxon>Mycteria</taxon>
    </lineage>
</organism>
<proteinExistence type="predicted"/>
<comment type="caution">
    <text evidence="1">The sequence shown here is derived from an EMBL/GenBank/DDBJ whole genome shotgun (WGS) entry which is preliminary data.</text>
</comment>
<evidence type="ECO:0000313" key="1">
    <source>
        <dbReference type="EMBL" id="KAK4815744.1"/>
    </source>
</evidence>
<dbReference type="AlphaFoldDB" id="A0AAN7MY24"/>
<dbReference type="PANTHER" id="PTHR33332">
    <property type="entry name" value="REVERSE TRANSCRIPTASE DOMAIN-CONTAINING PROTEIN"/>
    <property type="match status" value="1"/>
</dbReference>
<reference evidence="1 2" key="1">
    <citation type="journal article" date="2023" name="J. Hered.">
        <title>Chromosome-level genome of the wood stork (Mycteria americana) provides insight into avian chromosome evolution.</title>
        <authorList>
            <person name="Flamio R. Jr."/>
            <person name="Ramstad K.M."/>
        </authorList>
    </citation>
    <scope>NUCLEOTIDE SEQUENCE [LARGE SCALE GENOMIC DNA]</scope>
    <source>
        <strain evidence="1">JAX WOST 10</strain>
    </source>
</reference>
<accession>A0AAN7MY24</accession>
<dbReference type="Proteomes" id="UP001333110">
    <property type="component" value="Unassembled WGS sequence"/>
</dbReference>
<sequence length="220" mass="25133">MSQQCALAAKRANRTLGCLKHSITSQSREGIIPLYSALVQPHLECCVQFWAPQFEKDVKVLECVQRRATNLVKGLEGMSHEEQLRTLDSSSLEKRGLRGSWGGEVEREVLISSSWDPDAREWFKAEPGRFRLDIRMHFFTEGVVKHWNRLPREVVDAPSLSAFKRHLDNALNNMVLGRVQRGATKMIKGLENLPYEGRLKELGLFSLKRCLRGDLITTFQ</sequence>
<protein>
    <submittedName>
        <fullName evidence="1">Uncharacterized protein</fullName>
    </submittedName>
</protein>
<name>A0AAN7MY24_MYCAM</name>
<keyword evidence="2" id="KW-1185">Reference proteome</keyword>
<evidence type="ECO:0000313" key="2">
    <source>
        <dbReference type="Proteomes" id="UP001333110"/>
    </source>
</evidence>
<gene>
    <name evidence="1" type="ORF">QYF61_006782</name>
</gene>
<dbReference type="EMBL" id="JAUNZN010000009">
    <property type="protein sequence ID" value="KAK4815744.1"/>
    <property type="molecule type" value="Genomic_DNA"/>
</dbReference>